<dbReference type="InParanoid" id="G4LV59"/>
<dbReference type="HOGENOM" id="CLU_2906891_0_0_1"/>
<feature type="chain" id="PRO_5040365253" description="Egg protein CP391S-like protein" evidence="1">
    <location>
        <begin position="27"/>
        <end position="294"/>
    </location>
</feature>
<feature type="signal peptide" evidence="1">
    <location>
        <begin position="1"/>
        <end position="26"/>
    </location>
</feature>
<keyword evidence="1" id="KW-0732">Signal</keyword>
<proteinExistence type="predicted"/>
<accession>G4LV59</accession>
<dbReference type="PhylomeDB" id="G4LV59"/>
<evidence type="ECO:0000256" key="1">
    <source>
        <dbReference type="SAM" id="SignalP"/>
    </source>
</evidence>
<dbReference type="Proteomes" id="UP000008854">
    <property type="component" value="Unassembled WGS sequence"/>
</dbReference>
<name>G4LV59_SCHMA</name>
<dbReference type="WBParaSite" id="Smp_086630.1">
    <property type="protein sequence ID" value="Smp_086630.1"/>
    <property type="gene ID" value="Smp_086630"/>
</dbReference>
<evidence type="ECO:0008006" key="4">
    <source>
        <dbReference type="Google" id="ProtNLM"/>
    </source>
</evidence>
<reference evidence="2" key="1">
    <citation type="journal article" date="2012" name="PLoS Negl. Trop. Dis.">
        <title>A systematically improved high quality genome and transcriptome of the human blood fluke Schistosoma mansoni.</title>
        <authorList>
            <person name="Protasio A.V."/>
            <person name="Tsai I.J."/>
            <person name="Babbage A."/>
            <person name="Nichol S."/>
            <person name="Hunt M."/>
            <person name="Aslett M.A."/>
            <person name="De Silva N."/>
            <person name="Velarde G.S."/>
            <person name="Anderson T.J."/>
            <person name="Clark R.C."/>
            <person name="Davidson C."/>
            <person name="Dillon G.P."/>
            <person name="Holroyd N.E."/>
            <person name="LoVerde P.T."/>
            <person name="Lloyd C."/>
            <person name="McQuillan J."/>
            <person name="Oliveira G."/>
            <person name="Otto T.D."/>
            <person name="Parker-Manuel S.J."/>
            <person name="Quail M.A."/>
            <person name="Wilson R.A."/>
            <person name="Zerlotini A."/>
            <person name="Dunne D.W."/>
            <person name="Berriman M."/>
        </authorList>
    </citation>
    <scope>NUCLEOTIDE SEQUENCE [LARGE SCALE GENOMIC DNA]</scope>
    <source>
        <strain evidence="2">Puerto Rican</strain>
    </source>
</reference>
<protein>
    <recommendedName>
        <fullName evidence="4">Egg protein CP391S-like protein</fullName>
    </recommendedName>
</protein>
<reference evidence="3" key="2">
    <citation type="submission" date="2018-12" db="UniProtKB">
        <authorList>
            <consortium name="WormBaseParasite"/>
        </authorList>
    </citation>
    <scope>IDENTIFICATION</scope>
    <source>
        <strain evidence="3">Puerto Rican</strain>
    </source>
</reference>
<keyword evidence="2" id="KW-1185">Reference proteome</keyword>
<evidence type="ECO:0000313" key="3">
    <source>
        <dbReference type="WBParaSite" id="Smp_086630.1"/>
    </source>
</evidence>
<organism evidence="2 3">
    <name type="scientific">Schistosoma mansoni</name>
    <name type="common">Blood fluke</name>
    <dbReference type="NCBI Taxonomy" id="6183"/>
    <lineage>
        <taxon>Eukaryota</taxon>
        <taxon>Metazoa</taxon>
        <taxon>Spiralia</taxon>
        <taxon>Lophotrochozoa</taxon>
        <taxon>Platyhelminthes</taxon>
        <taxon>Trematoda</taxon>
        <taxon>Digenea</taxon>
        <taxon>Strigeidida</taxon>
        <taxon>Schistosomatoidea</taxon>
        <taxon>Schistosomatidae</taxon>
        <taxon>Schistosoma</taxon>
    </lineage>
</organism>
<evidence type="ECO:0000313" key="2">
    <source>
        <dbReference type="Proteomes" id="UP000008854"/>
    </source>
</evidence>
<sequence length="294" mass="34271">MRYNVSPSLWILIYLFFVWPYKRFNCNEICNNPGVSNYENVIIENDTYRYSHHYEYSMRIQLHQSKPVPSDRFNIKINGIHTVYPQFTCNYHSKYIRKIMFYADDADDVYDFRGYYIGTMINYIVNYMDFDTAVLDEKKLLGVKRTFRINVDGSEVEATMTSLIHPNGKVSFYYDNIPKEIEESKFQSKIVGSIRCEGGLQKFFAIPVPAKWIKSGTLVEFQAMGESCSQHYRSEICQNAKTSTTTCFCCEEKKKCMELNNQDTHGLKVDDCRVENMNTGTAAENTQIEVMNDT</sequence>
<dbReference type="AlphaFoldDB" id="G4LV59"/>